<dbReference type="HAMAP" id="MF_00095">
    <property type="entry name" value="SfsA"/>
    <property type="match status" value="1"/>
</dbReference>
<evidence type="ECO:0000259" key="3">
    <source>
        <dbReference type="Pfam" id="PF17746"/>
    </source>
</evidence>
<feature type="domain" description="Sugar fermentation stimulation protein C-terminal" evidence="2">
    <location>
        <begin position="80"/>
        <end position="204"/>
    </location>
</feature>
<gene>
    <name evidence="1" type="primary">sfsA</name>
    <name evidence="4" type="ordered locus">Arcve_0408</name>
</gene>
<dbReference type="InterPro" id="IPR041465">
    <property type="entry name" value="SfsA_N"/>
</dbReference>
<dbReference type="GO" id="GO:0003677">
    <property type="term" value="F:DNA binding"/>
    <property type="evidence" value="ECO:0007669"/>
    <property type="project" value="InterPro"/>
</dbReference>
<evidence type="ECO:0000256" key="1">
    <source>
        <dbReference type="HAMAP-Rule" id="MF_00095"/>
    </source>
</evidence>
<accession>F2KPT4</accession>
<dbReference type="GeneID" id="10393503"/>
<dbReference type="Pfam" id="PF17746">
    <property type="entry name" value="SfsA_N"/>
    <property type="match status" value="1"/>
</dbReference>
<dbReference type="Gene3D" id="3.40.1350.60">
    <property type="match status" value="1"/>
</dbReference>
<dbReference type="PANTHER" id="PTHR30545">
    <property type="entry name" value="SUGAR FERMENTATION STIMULATION PROTEIN A"/>
    <property type="match status" value="1"/>
</dbReference>
<dbReference type="PANTHER" id="PTHR30545:SF2">
    <property type="entry name" value="SUGAR FERMENTATION STIMULATION PROTEIN A"/>
    <property type="match status" value="1"/>
</dbReference>
<dbReference type="NCBIfam" id="TIGR00230">
    <property type="entry name" value="sfsA"/>
    <property type="match status" value="1"/>
</dbReference>
<evidence type="ECO:0000313" key="4">
    <source>
        <dbReference type="EMBL" id="AEA46441.1"/>
    </source>
</evidence>
<dbReference type="CDD" id="cd22357">
    <property type="entry name" value="SfsA-like"/>
    <property type="match status" value="1"/>
</dbReference>
<reference evidence="4 5" key="1">
    <citation type="submission" date="2011-03" db="EMBL/GenBank/DDBJ databases">
        <title>The complete genome of Archaeoglobus veneficus SNP6.</title>
        <authorList>
            <consortium name="US DOE Joint Genome Institute (JGI-PGF)"/>
            <person name="Lucas S."/>
            <person name="Copeland A."/>
            <person name="Lapidus A."/>
            <person name="Bruce D."/>
            <person name="Goodwin L."/>
            <person name="Pitluck S."/>
            <person name="Kyrpides N."/>
            <person name="Mavromatis K."/>
            <person name="Pagani I."/>
            <person name="Ivanova N."/>
            <person name="Mikhailova N."/>
            <person name="Lu M."/>
            <person name="Detter J.C."/>
            <person name="Tapia R."/>
            <person name="Han C."/>
            <person name="Land M."/>
            <person name="Hauser L."/>
            <person name="Markowitz V."/>
            <person name="Cheng J.-F."/>
            <person name="Hugenholtz P."/>
            <person name="Woyke T."/>
            <person name="Wu D."/>
            <person name="Spring S."/>
            <person name="Brambilla E."/>
            <person name="Klenk H.-P."/>
            <person name="Eisen J.A."/>
        </authorList>
    </citation>
    <scope>NUCLEOTIDE SEQUENCE [LARGE SCALE GENOMIC DNA]</scope>
    <source>
        <strain>SNP6</strain>
    </source>
</reference>
<sequence>MSISGLIDGNFIRRDNRFLVTVEINGRPVKAHLKDPGRLKELLVEGNRVLLKERDGKNRKTRYDVIAIYAGVPVIVNSGLHSALAEKIIPQIFRCGIAKREFTFLGSRIDFLLDCHALLEVKGCTLVKDSIAYFPDAPTERGLKHILTLIKAMEMSYSSKILFLVTRPDARVLKPNRETHPEFADALNEAMNKGVEVRAVLLELVLKGHEAEIVLKGEIPVKPG</sequence>
<evidence type="ECO:0000259" key="2">
    <source>
        <dbReference type="Pfam" id="PF03749"/>
    </source>
</evidence>
<dbReference type="HOGENOM" id="CLU_052299_1_0_2"/>
<dbReference type="KEGG" id="ave:Arcve_0408"/>
<keyword evidence="5" id="KW-1185">Reference proteome</keyword>
<dbReference type="eggNOG" id="arCOG04115">
    <property type="taxonomic scope" value="Archaea"/>
</dbReference>
<feature type="domain" description="SfsA N-terminal OB" evidence="3">
    <location>
        <begin position="12"/>
        <end position="71"/>
    </location>
</feature>
<dbReference type="EMBL" id="CP002588">
    <property type="protein sequence ID" value="AEA46441.1"/>
    <property type="molecule type" value="Genomic_DNA"/>
</dbReference>
<dbReference type="RefSeq" id="WP_013683115.1">
    <property type="nucleotide sequence ID" value="NC_015320.1"/>
</dbReference>
<proteinExistence type="inferred from homology"/>
<dbReference type="Gene3D" id="2.40.50.580">
    <property type="match status" value="1"/>
</dbReference>
<organism evidence="4 5">
    <name type="scientific">Archaeoglobus veneficus (strain DSM 11195 / SNP6)</name>
    <dbReference type="NCBI Taxonomy" id="693661"/>
    <lineage>
        <taxon>Archaea</taxon>
        <taxon>Methanobacteriati</taxon>
        <taxon>Methanobacteriota</taxon>
        <taxon>Archaeoglobi</taxon>
        <taxon>Archaeoglobales</taxon>
        <taxon>Archaeoglobaceae</taxon>
        <taxon>Archaeoglobus</taxon>
    </lineage>
</organism>
<dbReference type="Proteomes" id="UP000008136">
    <property type="component" value="Chromosome"/>
</dbReference>
<dbReference type="InterPro" id="IPR040452">
    <property type="entry name" value="SfsA_C"/>
</dbReference>
<dbReference type="InterPro" id="IPR005224">
    <property type="entry name" value="SfsA"/>
</dbReference>
<evidence type="ECO:0000313" key="5">
    <source>
        <dbReference type="Proteomes" id="UP000008136"/>
    </source>
</evidence>
<name>F2KPT4_ARCVS</name>
<dbReference type="AlphaFoldDB" id="F2KPT4"/>
<protein>
    <recommendedName>
        <fullName evidence="1">Sugar fermentation stimulation protein homolog</fullName>
    </recommendedName>
</protein>
<comment type="similarity">
    <text evidence="1">Belongs to the SfsA family.</text>
</comment>
<dbReference type="Pfam" id="PF03749">
    <property type="entry name" value="SfsA"/>
    <property type="match status" value="1"/>
</dbReference>
<dbReference type="STRING" id="693661.Arcve_0408"/>